<proteinExistence type="predicted"/>
<organism evidence="1 2">
    <name type="scientific">Phakopsora pachyrhizi</name>
    <name type="common">Asian soybean rust disease fungus</name>
    <dbReference type="NCBI Taxonomy" id="170000"/>
    <lineage>
        <taxon>Eukaryota</taxon>
        <taxon>Fungi</taxon>
        <taxon>Dikarya</taxon>
        <taxon>Basidiomycota</taxon>
        <taxon>Pucciniomycotina</taxon>
        <taxon>Pucciniomycetes</taxon>
        <taxon>Pucciniales</taxon>
        <taxon>Phakopsoraceae</taxon>
        <taxon>Phakopsora</taxon>
    </lineage>
</organism>
<keyword evidence="2" id="KW-1185">Reference proteome</keyword>
<accession>A0AAV0B8R2</accession>
<dbReference type="AlphaFoldDB" id="A0AAV0B8R2"/>
<evidence type="ECO:0000313" key="2">
    <source>
        <dbReference type="Proteomes" id="UP001153365"/>
    </source>
</evidence>
<gene>
    <name evidence="1" type="ORF">PPACK8108_LOCUS15559</name>
</gene>
<comment type="caution">
    <text evidence="1">The sequence shown here is derived from an EMBL/GenBank/DDBJ whole genome shotgun (WGS) entry which is preliminary data.</text>
</comment>
<name>A0AAV0B8R2_PHAPC</name>
<protein>
    <submittedName>
        <fullName evidence="1">Uncharacterized protein</fullName>
    </submittedName>
</protein>
<dbReference type="Proteomes" id="UP001153365">
    <property type="component" value="Unassembled WGS sequence"/>
</dbReference>
<sequence length="236" mass="27513">MKDLKLWKNWTLSKGWVFRGPIKAGEGKPDVTIEQLGQQLNSSNTEGKKTDKHVDKTINLKDKYYTPWFEREGKDQVKDWGGIEDWRDKDRLPRTTTRKTREIQFRTVEYEEEGSRYNMKPIGKEDEMTGEVKDENKRLMENLKEGYVKEKERVEEKIGECCGGFGLIELSSRHWQMEFWRLLELSKAIDRAGEDLGLPMEVRIWPMVDGDVAAGMMLAHCCAAAEDRDEALYRAD</sequence>
<dbReference type="EMBL" id="CALTRL010004157">
    <property type="protein sequence ID" value="CAH7682583.1"/>
    <property type="molecule type" value="Genomic_DNA"/>
</dbReference>
<evidence type="ECO:0000313" key="1">
    <source>
        <dbReference type="EMBL" id="CAH7682583.1"/>
    </source>
</evidence>
<reference evidence="1" key="1">
    <citation type="submission" date="2022-06" db="EMBL/GenBank/DDBJ databases">
        <authorList>
            <consortium name="SYNGENTA / RWTH Aachen University"/>
        </authorList>
    </citation>
    <scope>NUCLEOTIDE SEQUENCE</scope>
</reference>